<name>A0A1M7EJ17_9FLAO</name>
<dbReference type="AlphaFoldDB" id="A0A1M7EJ17"/>
<gene>
    <name evidence="2" type="ORF">SAMN05444407_107204</name>
</gene>
<dbReference type="Proteomes" id="UP000184069">
    <property type="component" value="Unassembled WGS sequence"/>
</dbReference>
<organism evidence="2 3">
    <name type="scientific">Chryseobacterium contaminans</name>
    <dbReference type="NCBI Taxonomy" id="1423959"/>
    <lineage>
        <taxon>Bacteria</taxon>
        <taxon>Pseudomonadati</taxon>
        <taxon>Bacteroidota</taxon>
        <taxon>Flavobacteriia</taxon>
        <taxon>Flavobacteriales</taxon>
        <taxon>Weeksellaceae</taxon>
        <taxon>Chryseobacterium group</taxon>
        <taxon>Chryseobacterium</taxon>
    </lineage>
</organism>
<reference evidence="2 3" key="1">
    <citation type="submission" date="2016-11" db="EMBL/GenBank/DDBJ databases">
        <authorList>
            <person name="Jaros S."/>
            <person name="Januszkiewicz K."/>
            <person name="Wedrychowicz H."/>
        </authorList>
    </citation>
    <scope>NUCLEOTIDE SEQUENCE [LARGE SCALE GENOMIC DNA]</scope>
    <source>
        <strain evidence="2 3">DSM 27621</strain>
    </source>
</reference>
<accession>A0A1M7EJ17</accession>
<feature type="region of interest" description="Disordered" evidence="1">
    <location>
        <begin position="42"/>
        <end position="79"/>
    </location>
</feature>
<protein>
    <submittedName>
        <fullName evidence="2">Uncharacterized protein</fullName>
    </submittedName>
</protein>
<proteinExistence type="predicted"/>
<evidence type="ECO:0000256" key="1">
    <source>
        <dbReference type="SAM" id="MobiDB-lite"/>
    </source>
</evidence>
<sequence length="206" mass="23024">MILSYCCIFINSFNFIIGNTEYMKKIIGIMGFLTVLTGCSNSDHKEQRKDETKKEQSLPQKKESGSKGPETPENRISKEEAVKQAVKQFEAYLPNILKTYDDGGIDLQEPYVGDFTGDGIEDVVIYWNIAPKGGNALIGQGLSLYKNDGHTVKVIAGYEPDYLFAFDTIKNGKIIVEKLEYTEEDGRCCPSIKTKHALTIKGSKVY</sequence>
<dbReference type="EMBL" id="FRBM01000007">
    <property type="protein sequence ID" value="SHL91650.1"/>
    <property type="molecule type" value="Genomic_DNA"/>
</dbReference>
<evidence type="ECO:0000313" key="3">
    <source>
        <dbReference type="Proteomes" id="UP000184069"/>
    </source>
</evidence>
<evidence type="ECO:0000313" key="2">
    <source>
        <dbReference type="EMBL" id="SHL91650.1"/>
    </source>
</evidence>